<proteinExistence type="predicted"/>
<feature type="non-terminal residue" evidence="1">
    <location>
        <position position="134"/>
    </location>
</feature>
<gene>
    <name evidence="1" type="ORF">ACOLOM_LOCUS3929</name>
</gene>
<organism evidence="1 2">
    <name type="scientific">Acaulospora colombiana</name>
    <dbReference type="NCBI Taxonomy" id="27376"/>
    <lineage>
        <taxon>Eukaryota</taxon>
        <taxon>Fungi</taxon>
        <taxon>Fungi incertae sedis</taxon>
        <taxon>Mucoromycota</taxon>
        <taxon>Glomeromycotina</taxon>
        <taxon>Glomeromycetes</taxon>
        <taxon>Diversisporales</taxon>
        <taxon>Acaulosporaceae</taxon>
        <taxon>Acaulospora</taxon>
    </lineage>
</organism>
<keyword evidence="2" id="KW-1185">Reference proteome</keyword>
<dbReference type="Proteomes" id="UP000789525">
    <property type="component" value="Unassembled WGS sequence"/>
</dbReference>
<dbReference type="EMBL" id="CAJVPT010006103">
    <property type="protein sequence ID" value="CAG8527472.1"/>
    <property type="molecule type" value="Genomic_DNA"/>
</dbReference>
<evidence type="ECO:0000313" key="2">
    <source>
        <dbReference type="Proteomes" id="UP000789525"/>
    </source>
</evidence>
<evidence type="ECO:0000313" key="1">
    <source>
        <dbReference type="EMBL" id="CAG8527472.1"/>
    </source>
</evidence>
<accession>A0ACA9LG03</accession>
<name>A0ACA9LG03_9GLOM</name>
<sequence length="134" mass="15185">MKFVSLLKEAKDGDLDLNTAATTLQVQKRRIYDITNVLEGIGAQQQQSAYSTRQDYKQKIEELRAANANLESERLELERADLDVDISIKSIYESEESSRLAFVYQSEIENIDSFRGDILIAVSDAQLHITEAVE</sequence>
<comment type="caution">
    <text evidence="1">The sequence shown here is derived from an EMBL/GenBank/DDBJ whole genome shotgun (WGS) entry which is preliminary data.</text>
</comment>
<protein>
    <submittedName>
        <fullName evidence="1">12733_t:CDS:1</fullName>
    </submittedName>
</protein>
<reference evidence="1" key="1">
    <citation type="submission" date="2021-06" db="EMBL/GenBank/DDBJ databases">
        <authorList>
            <person name="Kallberg Y."/>
            <person name="Tangrot J."/>
            <person name="Rosling A."/>
        </authorList>
    </citation>
    <scope>NUCLEOTIDE SEQUENCE</scope>
    <source>
        <strain evidence="1">CL356</strain>
    </source>
</reference>